<reference evidence="2 3" key="1">
    <citation type="submission" date="2019-03" db="EMBL/GenBank/DDBJ databases">
        <authorList>
            <person name="Gonzalez-Pimentel J.L."/>
        </authorList>
    </citation>
    <scope>NUCLEOTIDE SEQUENCE [LARGE SCALE GENOMIC DNA]</scope>
    <source>
        <strain evidence="2 3">JCM 31289</strain>
    </source>
</reference>
<comment type="caution">
    <text evidence="2">The sequence shown here is derived from an EMBL/GenBank/DDBJ whole genome shotgun (WGS) entry which is preliminary data.</text>
</comment>
<dbReference type="Proteomes" id="UP000297948">
    <property type="component" value="Unassembled WGS sequence"/>
</dbReference>
<feature type="region of interest" description="Disordered" evidence="1">
    <location>
        <begin position="810"/>
        <end position="882"/>
    </location>
</feature>
<sequence>MNEGLGSVRLTADWAVLGKHPGQAMGYDVLDGSLPADRAKRYLWGATTGVPDNRDPAEGLPWRVFLGSVSTDPTPVCAAVETTWDGSADGTGAPSYTWRLLLLEWPQASNAQLTWSAIDQVLPRDRLPDSGTGVSLAVPRTPAAELAATVDRLGFDWAARVAALLLDHRQVAIVTPPGAALPEVAERVRVLDAVCSLLPYGCRAWLSAATWTGHSEHGLRLVFAATARTGQLEVRLGAGSLPEPQGAAARTYLDELLRLRAKRHSTTDLVAHLLAAVAVIPAHGAAEAVRVLREADLLDSVIAEIGHGRGELHDVQRVLELYPAHALGENRLRVLVPFLAQRANRGSLLAQAVLQQHWSPLTPGLLARDVVQRGSTQESFARARGYLSLMNALNADRPGAFEELFTDLVGDPSQDPGWTGNLIYMVENEFGHRSEAADAFLLRSPAAGLAWLRTLAKNQTPDLAPLRRLAERGIGGDAGGTAGWPRFAAVLVGIATPDQATAEDAAEFTAAMDDAWRFALDIAATEGRPEVLGLLGPELREVARGRAGRTYLLHLLDRLVPPAAGGTAPEVAADADLLYALIAAAPGEVRMPLALPRLRRITGAWEQDAYASALVDRIGPDDQLLRLVVEALLGEVPNADSWRVLSRLMERRPTAEHLVCDGLERRLTHNHRTWLDLDFPEELMAALERRRHLDWLRPLRDFRNAVRAREPIEDLARIIVRATTSASRGFPPQLLAEISVWLRAYGASEGYALKTALDAVVPGLGLELYTAVSRGEEGRALRDQLARFSRLEVDRHQRILAALGAVPQALPQAQPSPRPLPAAQPPLPAPQPASPNPQPPPAPQPPAGTLPPVAPPQHAERKKGLLRKLLPDRPDWYRGTRE</sequence>
<dbReference type="EMBL" id="SRID01000014">
    <property type="protein sequence ID" value="TGB17699.1"/>
    <property type="molecule type" value="Genomic_DNA"/>
</dbReference>
<feature type="compositionally biased region" description="Basic and acidic residues" evidence="1">
    <location>
        <begin position="858"/>
        <end position="882"/>
    </location>
</feature>
<dbReference type="RefSeq" id="WP_135337346.1">
    <property type="nucleotide sequence ID" value="NZ_JBHLTX010000060.1"/>
</dbReference>
<dbReference type="OrthoDB" id="3344388at2"/>
<dbReference type="AlphaFoldDB" id="A0A4Z0HCR2"/>
<gene>
    <name evidence="2" type="ORF">E4099_03125</name>
</gene>
<proteinExistence type="predicted"/>
<evidence type="ECO:0000256" key="1">
    <source>
        <dbReference type="SAM" id="MobiDB-lite"/>
    </source>
</evidence>
<evidence type="ECO:0000313" key="3">
    <source>
        <dbReference type="Proteomes" id="UP000297948"/>
    </source>
</evidence>
<accession>A0A4Z0HCR2</accession>
<organism evidence="2 3">
    <name type="scientific">Streptomyces palmae</name>
    <dbReference type="NCBI Taxonomy" id="1701085"/>
    <lineage>
        <taxon>Bacteria</taxon>
        <taxon>Bacillati</taxon>
        <taxon>Actinomycetota</taxon>
        <taxon>Actinomycetes</taxon>
        <taxon>Kitasatosporales</taxon>
        <taxon>Streptomycetaceae</taxon>
        <taxon>Streptomyces</taxon>
    </lineage>
</organism>
<keyword evidence="3" id="KW-1185">Reference proteome</keyword>
<protein>
    <submittedName>
        <fullName evidence="2">Uncharacterized protein</fullName>
    </submittedName>
</protein>
<evidence type="ECO:0000313" key="2">
    <source>
        <dbReference type="EMBL" id="TGB17699.1"/>
    </source>
</evidence>
<name>A0A4Z0HCR2_9ACTN</name>
<feature type="compositionally biased region" description="Pro residues" evidence="1">
    <location>
        <begin position="814"/>
        <end position="855"/>
    </location>
</feature>